<comment type="similarity">
    <text evidence="7">Belongs to the DNA mismatch repair MutS family. MutS2 subfamily.</text>
</comment>
<comment type="caution">
    <text evidence="10">The sequence shown here is derived from an EMBL/GenBank/DDBJ whole genome shotgun (WGS) entry which is preliminary data.</text>
</comment>
<dbReference type="InterPro" id="IPR005747">
    <property type="entry name" value="MutS2"/>
</dbReference>
<evidence type="ECO:0000256" key="7">
    <source>
        <dbReference type="HAMAP-Rule" id="MF_00092"/>
    </source>
</evidence>
<dbReference type="InterPro" id="IPR002625">
    <property type="entry name" value="Smr_dom"/>
</dbReference>
<keyword evidence="7" id="KW-0255">Endonuclease</keyword>
<dbReference type="PROSITE" id="PS50828">
    <property type="entry name" value="SMR"/>
    <property type="match status" value="1"/>
</dbReference>
<dbReference type="InterPro" id="IPR036063">
    <property type="entry name" value="Smr_dom_sf"/>
</dbReference>
<dbReference type="InterPro" id="IPR007696">
    <property type="entry name" value="DNA_mismatch_repair_MutS_core"/>
</dbReference>
<dbReference type="SUPFAM" id="SSF52540">
    <property type="entry name" value="P-loop containing nucleoside triphosphate hydrolases"/>
    <property type="match status" value="1"/>
</dbReference>
<evidence type="ECO:0000256" key="8">
    <source>
        <dbReference type="SAM" id="Coils"/>
    </source>
</evidence>
<dbReference type="EMBL" id="VNIB01000006">
    <property type="protein sequence ID" value="TYO98509.1"/>
    <property type="molecule type" value="Genomic_DNA"/>
</dbReference>
<dbReference type="EC" id="3.1.-.-" evidence="7"/>
<dbReference type="Gene3D" id="3.40.50.300">
    <property type="entry name" value="P-loop containing nucleotide triphosphate hydrolases"/>
    <property type="match status" value="1"/>
</dbReference>
<gene>
    <name evidence="7" type="primary">mutS2</name>
    <name evidence="7" type="synonym">rqcU</name>
    <name evidence="10" type="ORF">EDC39_106111</name>
</gene>
<name>A0A5D3WLT4_9BACT</name>
<dbReference type="Gene3D" id="3.30.1370.110">
    <property type="match status" value="1"/>
</dbReference>
<dbReference type="SMART" id="SM00534">
    <property type="entry name" value="MUTSac"/>
    <property type="match status" value="1"/>
</dbReference>
<reference evidence="10 11" key="1">
    <citation type="submission" date="2019-07" db="EMBL/GenBank/DDBJ databases">
        <title>Genomic Encyclopedia of Type Strains, Phase IV (KMG-IV): sequencing the most valuable type-strain genomes for metagenomic binning, comparative biology and taxonomic classification.</title>
        <authorList>
            <person name="Goeker M."/>
        </authorList>
    </citation>
    <scope>NUCLEOTIDE SEQUENCE [LARGE SCALE GENOMIC DNA]</scope>
    <source>
        <strain evidence="10 11">SS015</strain>
    </source>
</reference>
<dbReference type="Pfam" id="PF00488">
    <property type="entry name" value="MutS_V"/>
    <property type="match status" value="1"/>
</dbReference>
<evidence type="ECO:0000256" key="6">
    <source>
        <dbReference type="ARBA" id="ARBA00023125"/>
    </source>
</evidence>
<dbReference type="RefSeq" id="WP_246140213.1">
    <property type="nucleotide sequence ID" value="NZ_VNIB01000006.1"/>
</dbReference>
<evidence type="ECO:0000256" key="3">
    <source>
        <dbReference type="ARBA" id="ARBA00022801"/>
    </source>
</evidence>
<dbReference type="SMART" id="SM00533">
    <property type="entry name" value="MUTSd"/>
    <property type="match status" value="1"/>
</dbReference>
<dbReference type="NCBIfam" id="TIGR01069">
    <property type="entry name" value="mutS2"/>
    <property type="match status" value="1"/>
</dbReference>
<dbReference type="GO" id="GO:0030983">
    <property type="term" value="F:mismatched DNA binding"/>
    <property type="evidence" value="ECO:0007669"/>
    <property type="project" value="InterPro"/>
</dbReference>
<dbReference type="GO" id="GO:0140664">
    <property type="term" value="F:ATP-dependent DNA damage sensor activity"/>
    <property type="evidence" value="ECO:0007669"/>
    <property type="project" value="InterPro"/>
</dbReference>
<dbReference type="PANTHER" id="PTHR48466:SF2">
    <property type="entry name" value="OS10G0509000 PROTEIN"/>
    <property type="match status" value="1"/>
</dbReference>
<keyword evidence="2 7" id="KW-0547">Nucleotide-binding</keyword>
<keyword evidence="4 7" id="KW-0067">ATP-binding</keyword>
<organism evidence="10 11">
    <name type="scientific">Geothermobacter ehrlichii</name>
    <dbReference type="NCBI Taxonomy" id="213224"/>
    <lineage>
        <taxon>Bacteria</taxon>
        <taxon>Pseudomonadati</taxon>
        <taxon>Thermodesulfobacteriota</taxon>
        <taxon>Desulfuromonadia</taxon>
        <taxon>Desulfuromonadales</taxon>
        <taxon>Geothermobacteraceae</taxon>
        <taxon>Geothermobacter</taxon>
    </lineage>
</organism>
<dbReference type="GO" id="GO:0004519">
    <property type="term" value="F:endonuclease activity"/>
    <property type="evidence" value="ECO:0007669"/>
    <property type="project" value="UniProtKB-UniRule"/>
</dbReference>
<dbReference type="InterPro" id="IPR045076">
    <property type="entry name" value="MutS"/>
</dbReference>
<dbReference type="GO" id="GO:0072344">
    <property type="term" value="P:rescue of stalled ribosome"/>
    <property type="evidence" value="ECO:0007669"/>
    <property type="project" value="UniProtKB-UniRule"/>
</dbReference>
<dbReference type="FunFam" id="3.40.50.300:FF:000830">
    <property type="entry name" value="Endonuclease MutS2"/>
    <property type="match status" value="1"/>
</dbReference>
<keyword evidence="3 7" id="KW-0378">Hydrolase</keyword>
<dbReference type="SMART" id="SM00463">
    <property type="entry name" value="SMR"/>
    <property type="match status" value="1"/>
</dbReference>
<dbReference type="HAMAP" id="MF_00092">
    <property type="entry name" value="MutS2"/>
    <property type="match status" value="1"/>
</dbReference>
<dbReference type="Pfam" id="PF01713">
    <property type="entry name" value="Smr"/>
    <property type="match status" value="1"/>
</dbReference>
<comment type="function">
    <text evidence="7">Endonuclease that is involved in the suppression of homologous recombination and thus may have a key role in the control of bacterial genetic diversity.</text>
</comment>
<evidence type="ECO:0000256" key="2">
    <source>
        <dbReference type="ARBA" id="ARBA00022741"/>
    </source>
</evidence>
<feature type="coiled-coil region" evidence="8">
    <location>
        <begin position="529"/>
        <end position="606"/>
    </location>
</feature>
<comment type="function">
    <text evidence="7">Acts as a ribosome collision sensor, splitting the ribosome into its 2 subunits. Detects stalled/collided 70S ribosomes which it binds and splits by an ATP-hydrolysis driven conformational change. Acts upstream of the ribosome quality control system (RQC), a ribosome-associated complex that mediates the extraction of incompletely synthesized nascent chains from stalled ribosomes and their subsequent degradation. Probably generates substrates for RQC.</text>
</comment>
<dbReference type="GO" id="GO:0006298">
    <property type="term" value="P:mismatch repair"/>
    <property type="evidence" value="ECO:0007669"/>
    <property type="project" value="InterPro"/>
</dbReference>
<keyword evidence="7" id="KW-0540">Nuclease</keyword>
<evidence type="ECO:0000313" key="10">
    <source>
        <dbReference type="EMBL" id="TYO98509.1"/>
    </source>
</evidence>
<dbReference type="EC" id="3.6.4.-" evidence="7"/>
<dbReference type="GO" id="GO:0019843">
    <property type="term" value="F:rRNA binding"/>
    <property type="evidence" value="ECO:0007669"/>
    <property type="project" value="UniProtKB-UniRule"/>
</dbReference>
<dbReference type="AlphaFoldDB" id="A0A5D3WLT4"/>
<dbReference type="Proteomes" id="UP000324159">
    <property type="component" value="Unassembled WGS sequence"/>
</dbReference>
<evidence type="ECO:0000256" key="4">
    <source>
        <dbReference type="ARBA" id="ARBA00022840"/>
    </source>
</evidence>
<evidence type="ECO:0000256" key="1">
    <source>
        <dbReference type="ARBA" id="ARBA00022730"/>
    </source>
</evidence>
<proteinExistence type="inferred from homology"/>
<protein>
    <recommendedName>
        <fullName evidence="7">Endonuclease MutS2</fullName>
        <ecNumber evidence="7">3.1.-.-</ecNumber>
    </recommendedName>
    <alternativeName>
        <fullName evidence="7">Ribosome-associated protein quality control-upstream factor</fullName>
        <shortName evidence="7">RQC-upstream factor</shortName>
        <shortName evidence="7">RqcU</shortName>
        <ecNumber evidence="7">3.6.4.-</ecNumber>
    </alternativeName>
</protein>
<evidence type="ECO:0000256" key="5">
    <source>
        <dbReference type="ARBA" id="ARBA00022884"/>
    </source>
</evidence>
<dbReference type="PANTHER" id="PTHR48466">
    <property type="entry name" value="OS10G0509000 PROTEIN-RELATED"/>
    <property type="match status" value="1"/>
</dbReference>
<dbReference type="InterPro" id="IPR036187">
    <property type="entry name" value="DNA_mismatch_repair_MutS_sf"/>
</dbReference>
<dbReference type="PIRSF" id="PIRSF005814">
    <property type="entry name" value="MutS_YshD"/>
    <property type="match status" value="1"/>
</dbReference>
<keyword evidence="11" id="KW-1185">Reference proteome</keyword>
<dbReference type="GO" id="GO:0045910">
    <property type="term" value="P:negative regulation of DNA recombination"/>
    <property type="evidence" value="ECO:0007669"/>
    <property type="project" value="InterPro"/>
</dbReference>
<dbReference type="InterPro" id="IPR000432">
    <property type="entry name" value="DNA_mismatch_repair_MutS_C"/>
</dbReference>
<dbReference type="GO" id="GO:0005524">
    <property type="term" value="F:ATP binding"/>
    <property type="evidence" value="ECO:0007669"/>
    <property type="project" value="UniProtKB-UniRule"/>
</dbReference>
<dbReference type="SUPFAM" id="SSF48334">
    <property type="entry name" value="DNA repair protein MutS, domain III"/>
    <property type="match status" value="1"/>
</dbReference>
<sequence length="790" mass="87242">MLQNNKERSLTEQALRLLEFERIRQLLQARTRTEPGRILAGQLAPLGDRRQALQALAEVGEARRLLAEAGEAPLAGVADLRPLLARVQAEDAWLEAEALLRVAEAVAAAGECRSWFRQETAPGLAAHAAALEPLRGLLGALRESIGSRGEVLDSASFELAEIRGRIRELRDVIRQRLERMLHDEQLAPAFQEKLITLRGERYVLPVRADRRGLVRGFVHDESGSGQTLYVEPAAILEANNELVHLLRAEQREVLRILRRLSSAVRRATTELQRNQELLALLDLRLAAGRLSSDMDGCAPRFSEQPEIALKQARHPLLLFDAAGKPASGRAVAVDLELDARTRVLVISGPNTGGKTVALKSFGLLQLMLAAGLHIPCHPDSRTWLFGRVLADIGDEQSIAEGLSTFSAHLLRLRQILEQAGEDVLVLLDEIGTGTDPAEGSALAMALLDHLRRQEARVVATTHLHLVKAFAQLEPDMSNAAVAFDPADFRPTYRLNYGIPGASGALSIAAGLGFPPAVLERARGYLEPGEQAGKELLEELNRQLQTARAKAAEAEELLRRARQERDKRTRLLHQLEQQRQELLDRARREAKKLVRQAERRLQEIVDAAEGGLSTPQRAERAAQIRQLEEALQPAAAPSRRKRLHRPRVGDRVRHRLFGQEGEVLRVDGDEIDLLVGGKRLRCRLADLEPATAGRPPKERVRVQSRVTADRLPERLVLVGQRVDDALPKVEKFLDEALLQGCRQVEIVHGSGEGILRRAVRDLLAGHRAVTAFHAADVSRGGDNVTVVELES</sequence>
<dbReference type="InterPro" id="IPR027417">
    <property type="entry name" value="P-loop_NTPase"/>
</dbReference>
<evidence type="ECO:0000259" key="9">
    <source>
        <dbReference type="PROSITE" id="PS50828"/>
    </source>
</evidence>
<feature type="domain" description="Smr" evidence="9">
    <location>
        <begin position="718"/>
        <end position="789"/>
    </location>
</feature>
<dbReference type="SUPFAM" id="SSF160443">
    <property type="entry name" value="SMR domain-like"/>
    <property type="match status" value="1"/>
</dbReference>
<dbReference type="GO" id="GO:0016887">
    <property type="term" value="F:ATP hydrolysis activity"/>
    <property type="evidence" value="ECO:0007669"/>
    <property type="project" value="InterPro"/>
</dbReference>
<keyword evidence="5 7" id="KW-0694">RNA-binding</keyword>
<feature type="binding site" evidence="7">
    <location>
        <begin position="348"/>
        <end position="355"/>
    </location>
    <ligand>
        <name>ATP</name>
        <dbReference type="ChEBI" id="CHEBI:30616"/>
    </ligand>
</feature>
<keyword evidence="6 7" id="KW-0238">DNA-binding</keyword>
<dbReference type="GO" id="GO:0043023">
    <property type="term" value="F:ribosomal large subunit binding"/>
    <property type="evidence" value="ECO:0007669"/>
    <property type="project" value="UniProtKB-UniRule"/>
</dbReference>
<evidence type="ECO:0000313" key="11">
    <source>
        <dbReference type="Proteomes" id="UP000324159"/>
    </source>
</evidence>
<comment type="subunit">
    <text evidence="7">Homodimer. Binds to stalled ribosomes, contacting rRNA.</text>
</comment>
<accession>A0A5D3WLT4</accession>
<keyword evidence="1 7" id="KW-0699">rRNA-binding</keyword>
<keyword evidence="8" id="KW-0175">Coiled coil</keyword>